<evidence type="ECO:0000313" key="1">
    <source>
        <dbReference type="EMBL" id="KHN36362.1"/>
    </source>
</evidence>
<accession>A0A0B2RX32</accession>
<name>A0A0B2RX32_GLYSO</name>
<dbReference type="EMBL" id="KN647714">
    <property type="protein sequence ID" value="KHN36362.1"/>
    <property type="molecule type" value="Genomic_DNA"/>
</dbReference>
<organism evidence="1">
    <name type="scientific">Glycine soja</name>
    <name type="common">Wild soybean</name>
    <dbReference type="NCBI Taxonomy" id="3848"/>
    <lineage>
        <taxon>Eukaryota</taxon>
        <taxon>Viridiplantae</taxon>
        <taxon>Streptophyta</taxon>
        <taxon>Embryophyta</taxon>
        <taxon>Tracheophyta</taxon>
        <taxon>Spermatophyta</taxon>
        <taxon>Magnoliopsida</taxon>
        <taxon>eudicotyledons</taxon>
        <taxon>Gunneridae</taxon>
        <taxon>Pentapetalae</taxon>
        <taxon>rosids</taxon>
        <taxon>fabids</taxon>
        <taxon>Fabales</taxon>
        <taxon>Fabaceae</taxon>
        <taxon>Papilionoideae</taxon>
        <taxon>50 kb inversion clade</taxon>
        <taxon>NPAAA clade</taxon>
        <taxon>indigoferoid/millettioid clade</taxon>
        <taxon>Phaseoleae</taxon>
        <taxon>Glycine</taxon>
        <taxon>Glycine subgen. Soja</taxon>
    </lineage>
</organism>
<proteinExistence type="predicted"/>
<feature type="non-terminal residue" evidence="1">
    <location>
        <position position="97"/>
    </location>
</feature>
<reference evidence="1" key="1">
    <citation type="submission" date="2014-07" db="EMBL/GenBank/DDBJ databases">
        <title>Identification of a novel salt tolerance gene in wild soybean by whole-genome sequencing.</title>
        <authorList>
            <person name="Lam H.-M."/>
            <person name="Qi X."/>
            <person name="Li M.-W."/>
            <person name="Liu X."/>
            <person name="Xie M."/>
            <person name="Ni M."/>
            <person name="Xu X."/>
        </authorList>
    </citation>
    <scope>NUCLEOTIDE SEQUENCE [LARGE SCALE GENOMIC DNA]</scope>
    <source>
        <tissue evidence="1">Root</tissue>
    </source>
</reference>
<feature type="non-terminal residue" evidence="1">
    <location>
        <position position="1"/>
    </location>
</feature>
<sequence length="97" mass="11084">ETNCSFGKASDFWCKLGYDCFFLEEVEGHMGGIWVLAKKQRNLTLSLVESNNRAITFQISLGGFNWLCSTVYARPNLAASYKLWEYLMRFKASISIP</sequence>
<dbReference type="AlphaFoldDB" id="A0A0B2RX32"/>
<dbReference type="Proteomes" id="UP000053555">
    <property type="component" value="Unassembled WGS sequence"/>
</dbReference>
<protein>
    <submittedName>
        <fullName evidence="1">Uncharacterized protein</fullName>
    </submittedName>
</protein>
<gene>
    <name evidence="1" type="ORF">glysoja_046030</name>
</gene>